<feature type="transmembrane region" description="Helical" evidence="2">
    <location>
        <begin position="402"/>
        <end position="424"/>
    </location>
</feature>
<feature type="region of interest" description="Disordered" evidence="1">
    <location>
        <begin position="1"/>
        <end position="222"/>
    </location>
</feature>
<feature type="transmembrane region" description="Helical" evidence="2">
    <location>
        <begin position="314"/>
        <end position="340"/>
    </location>
</feature>
<feature type="compositionally biased region" description="Polar residues" evidence="1">
    <location>
        <begin position="100"/>
        <end position="113"/>
    </location>
</feature>
<reference evidence="4 5" key="1">
    <citation type="submission" date="2020-04" db="EMBL/GenBank/DDBJ databases">
        <title>Perkinsus olseni comparative genomics.</title>
        <authorList>
            <person name="Bogema D.R."/>
        </authorList>
    </citation>
    <scope>NUCLEOTIDE SEQUENCE [LARGE SCALE GENOMIC DNA]</scope>
    <source>
        <strain evidence="4">ATCC PRA-205</strain>
    </source>
</reference>
<feature type="compositionally biased region" description="Acidic residues" evidence="1">
    <location>
        <begin position="87"/>
        <end position="96"/>
    </location>
</feature>
<dbReference type="Gene3D" id="2.20.70.10">
    <property type="match status" value="1"/>
</dbReference>
<dbReference type="InterPro" id="IPR040233">
    <property type="entry name" value="CCD97-like_C"/>
</dbReference>
<dbReference type="InterPro" id="IPR001202">
    <property type="entry name" value="WW_dom"/>
</dbReference>
<dbReference type="PANTHER" id="PTHR31840">
    <property type="entry name" value="COILED-COIL DOMAIN-CONTAINING PROTEIN 97"/>
    <property type="match status" value="1"/>
</dbReference>
<feature type="compositionally biased region" description="Basic and acidic residues" evidence="1">
    <location>
        <begin position="12"/>
        <end position="22"/>
    </location>
</feature>
<dbReference type="SUPFAM" id="SSF51045">
    <property type="entry name" value="WW domain"/>
    <property type="match status" value="1"/>
</dbReference>
<dbReference type="InterPro" id="IPR036020">
    <property type="entry name" value="WW_dom_sf"/>
</dbReference>
<keyword evidence="2" id="KW-0812">Transmembrane</keyword>
<evidence type="ECO:0000313" key="5">
    <source>
        <dbReference type="Proteomes" id="UP000574390"/>
    </source>
</evidence>
<dbReference type="Pfam" id="PF09747">
    <property type="entry name" value="CCD97-like_C"/>
    <property type="match status" value="1"/>
</dbReference>
<organism evidence="4 5">
    <name type="scientific">Perkinsus olseni</name>
    <name type="common">Perkinsus atlanticus</name>
    <dbReference type="NCBI Taxonomy" id="32597"/>
    <lineage>
        <taxon>Eukaryota</taxon>
        <taxon>Sar</taxon>
        <taxon>Alveolata</taxon>
        <taxon>Perkinsozoa</taxon>
        <taxon>Perkinsea</taxon>
        <taxon>Perkinsida</taxon>
        <taxon>Perkinsidae</taxon>
        <taxon>Perkinsus</taxon>
    </lineage>
</organism>
<evidence type="ECO:0000259" key="3">
    <source>
        <dbReference type="PROSITE" id="PS50020"/>
    </source>
</evidence>
<dbReference type="EMBL" id="JABANM010023685">
    <property type="protein sequence ID" value="KAF4717492.1"/>
    <property type="molecule type" value="Genomic_DNA"/>
</dbReference>
<dbReference type="PROSITE" id="PS50020">
    <property type="entry name" value="WW_DOMAIN_2"/>
    <property type="match status" value="1"/>
</dbReference>
<comment type="caution">
    <text evidence="4">The sequence shown here is derived from an EMBL/GenBank/DDBJ whole genome shotgun (WGS) entry which is preliminary data.</text>
</comment>
<feature type="compositionally biased region" description="Basic residues" evidence="1">
    <location>
        <begin position="117"/>
        <end position="126"/>
    </location>
</feature>
<keyword evidence="2" id="KW-1133">Transmembrane helix</keyword>
<feature type="compositionally biased region" description="Low complexity" evidence="1">
    <location>
        <begin position="206"/>
        <end position="222"/>
    </location>
</feature>
<dbReference type="AlphaFoldDB" id="A0A7J6RAR7"/>
<evidence type="ECO:0000256" key="1">
    <source>
        <dbReference type="SAM" id="MobiDB-lite"/>
    </source>
</evidence>
<proteinExistence type="predicted"/>
<name>A0A7J6RAR7_PEROL</name>
<protein>
    <recommendedName>
        <fullName evidence="3">WW domain-containing protein</fullName>
    </recommendedName>
</protein>
<sequence>DIRKNGKKAASVHKEDTKKSESSSESIDDIFGALKKSTRSTSTSTKTKDTPNEQQPAAPSRPQGSADDPLGLGNRAGGDRKRTEEGYTTDDGEEYFYNEVTEQTQWDRPTQPATARGVRKQKKNNKREKGEYVPIDAGALMDEGFEGTEEDKQKEIPSRGPIKYDVPMVDFSSGSKDTHEVEGNRSSDRSKILNLDGQLDSAPKRSAAGSDAAATSSSSSEVSGGWLLSKLTCGLTLSYIQDNFFDVTSRDVEGRLLLAIWPYRLSLLSPSSSLQLPSPGSTGSPEGGRVAQFFTRHFADSIQLLSSFRTNPDLWGTAWLVLFGVVILAPLITLGLLLWITSGPQQRSGNDETGWWDRLPAWLRPATTRHNTYVIDDAATNDGGSYAVPPAHGQQGGAKASLWLLLTSSYGYSVAVMLPLSILWMVPWGWVKSLACGLGFLTSMVFIYVSLLRTGGVDGASGASPVLQRLGVADPSQKVCVEVAMVTAAVAIVMEGGMWASCRFAEIPLPGGVYYDKEKGEYCNRFSDEKAAGASLFTLLTTSPHTFFERYLLIITAEDELLGYFSNLALNDNHEVLAFIQGASRATKCYGDDGNPVTAPGNSKVVGHRRVLWMQREEEKIDGYFSEGRMRRRDAGLWHSVVGKFDTEKGGAKLIDAVDDAEYSAADEEGKREMRKSYIVDQMEAHLHDGSIPHKNPRLEPLADDFITESIDLADFDAEAADCREERVQALRKTMQARFLDGRDGRFIDYTEIDEDEDLDAFISRELEMVAPAWTEDTFFERMFPRFLFMSGHTREVLRRVRVRSISRATKFRCPPPQLRS</sequence>
<feature type="transmembrane region" description="Helical" evidence="2">
    <location>
        <begin position="430"/>
        <end position="451"/>
    </location>
</feature>
<dbReference type="Proteomes" id="UP000574390">
    <property type="component" value="Unassembled WGS sequence"/>
</dbReference>
<feature type="compositionally biased region" description="Basic residues" evidence="1">
    <location>
        <begin position="1"/>
        <end position="11"/>
    </location>
</feature>
<dbReference type="InterPro" id="IPR018613">
    <property type="entry name" value="Ccdc97-like"/>
</dbReference>
<accession>A0A7J6RAR7</accession>
<gene>
    <name evidence="4" type="ORF">FOZ62_012148</name>
</gene>
<feature type="non-terminal residue" evidence="4">
    <location>
        <position position="821"/>
    </location>
</feature>
<feature type="domain" description="WW" evidence="3">
    <location>
        <begin position="85"/>
        <end position="111"/>
    </location>
</feature>
<dbReference type="CDD" id="cd00201">
    <property type="entry name" value="WW"/>
    <property type="match status" value="1"/>
</dbReference>
<feature type="compositionally biased region" description="Basic and acidic residues" evidence="1">
    <location>
        <begin position="176"/>
        <end position="191"/>
    </location>
</feature>
<evidence type="ECO:0000256" key="2">
    <source>
        <dbReference type="SAM" id="Phobius"/>
    </source>
</evidence>
<keyword evidence="2" id="KW-0472">Membrane</keyword>
<evidence type="ECO:0000313" key="4">
    <source>
        <dbReference type="EMBL" id="KAF4717492.1"/>
    </source>
</evidence>
<dbReference type="PANTHER" id="PTHR31840:SF1">
    <property type="entry name" value="COILED-COIL DOMAIN-CONTAINING PROTEIN 97"/>
    <property type="match status" value="1"/>
</dbReference>